<dbReference type="GO" id="GO:0004252">
    <property type="term" value="F:serine-type endopeptidase activity"/>
    <property type="evidence" value="ECO:0007669"/>
    <property type="project" value="UniProtKB-UniRule"/>
</dbReference>
<evidence type="ECO:0000256" key="5">
    <source>
        <dbReference type="PIRSR" id="PIRSR615500-1"/>
    </source>
</evidence>
<evidence type="ECO:0000256" key="4">
    <source>
        <dbReference type="ARBA" id="ARBA00022825"/>
    </source>
</evidence>
<feature type="chain" id="PRO_5043605656" description="Por secretion system C-terminal sorting domain-containing protein" evidence="7">
    <location>
        <begin position="23"/>
        <end position="767"/>
    </location>
</feature>
<feature type="active site" description="Charge relay system" evidence="5 6">
    <location>
        <position position="246"/>
    </location>
</feature>
<dbReference type="Gene3D" id="3.40.50.200">
    <property type="entry name" value="Peptidase S8/S53 domain"/>
    <property type="match status" value="2"/>
</dbReference>
<evidence type="ECO:0000256" key="1">
    <source>
        <dbReference type="ARBA" id="ARBA00011073"/>
    </source>
</evidence>
<dbReference type="InterPro" id="IPR022398">
    <property type="entry name" value="Peptidase_S8_His-AS"/>
</dbReference>
<keyword evidence="4 6" id="KW-0720">Serine protease</keyword>
<dbReference type="Proteomes" id="UP001348817">
    <property type="component" value="Chromosome"/>
</dbReference>
<dbReference type="InterPro" id="IPR000209">
    <property type="entry name" value="Peptidase_S8/S53_dom"/>
</dbReference>
<organism evidence="10 11">
    <name type="scientific">Fulvitalea axinellae</name>
    <dbReference type="NCBI Taxonomy" id="1182444"/>
    <lineage>
        <taxon>Bacteria</taxon>
        <taxon>Pseudomonadati</taxon>
        <taxon>Bacteroidota</taxon>
        <taxon>Cytophagia</taxon>
        <taxon>Cytophagales</taxon>
        <taxon>Persicobacteraceae</taxon>
        <taxon>Fulvitalea</taxon>
    </lineage>
</organism>
<dbReference type="PROSITE" id="PS51892">
    <property type="entry name" value="SUBTILASE"/>
    <property type="match status" value="1"/>
</dbReference>
<dbReference type="Pfam" id="PF00082">
    <property type="entry name" value="Peptidase_S8"/>
    <property type="match status" value="2"/>
</dbReference>
<feature type="domain" description="Peptidase S8/S53" evidence="8">
    <location>
        <begin position="177"/>
        <end position="345"/>
    </location>
</feature>
<comment type="similarity">
    <text evidence="1 6">Belongs to the peptidase S8 family.</text>
</comment>
<protein>
    <recommendedName>
        <fullName evidence="12">Por secretion system C-terminal sorting domain-containing protein</fullName>
    </recommendedName>
</protein>
<feature type="active site" description="Charge relay system" evidence="5 6">
    <location>
        <position position="607"/>
    </location>
</feature>
<dbReference type="KEGG" id="fax:FUAX_35880"/>
<dbReference type="PRINTS" id="PR00723">
    <property type="entry name" value="SUBTILISIN"/>
</dbReference>
<dbReference type="InterPro" id="IPR023828">
    <property type="entry name" value="Peptidase_S8_Ser-AS"/>
</dbReference>
<dbReference type="EMBL" id="AP025314">
    <property type="protein sequence ID" value="BDD11156.1"/>
    <property type="molecule type" value="Genomic_DNA"/>
</dbReference>
<gene>
    <name evidence="10" type="ORF">FUAX_35880</name>
</gene>
<dbReference type="InterPro" id="IPR036852">
    <property type="entry name" value="Peptidase_S8/S53_dom_sf"/>
</dbReference>
<dbReference type="PANTHER" id="PTHR43806">
    <property type="entry name" value="PEPTIDASE S8"/>
    <property type="match status" value="1"/>
</dbReference>
<evidence type="ECO:0000256" key="7">
    <source>
        <dbReference type="SAM" id="SignalP"/>
    </source>
</evidence>
<evidence type="ECO:0000259" key="8">
    <source>
        <dbReference type="Pfam" id="PF00082"/>
    </source>
</evidence>
<keyword evidence="11" id="KW-1185">Reference proteome</keyword>
<evidence type="ECO:0000256" key="2">
    <source>
        <dbReference type="ARBA" id="ARBA00022670"/>
    </source>
</evidence>
<dbReference type="PROSITE" id="PS00137">
    <property type="entry name" value="SUBTILASE_HIS"/>
    <property type="match status" value="1"/>
</dbReference>
<proteinExistence type="inferred from homology"/>
<evidence type="ECO:0000259" key="9">
    <source>
        <dbReference type="Pfam" id="PF18962"/>
    </source>
</evidence>
<evidence type="ECO:0000256" key="3">
    <source>
        <dbReference type="ARBA" id="ARBA00022801"/>
    </source>
</evidence>
<feature type="signal peptide" evidence="7">
    <location>
        <begin position="1"/>
        <end position="22"/>
    </location>
</feature>
<dbReference type="PROSITE" id="PS00138">
    <property type="entry name" value="SUBTILASE_SER"/>
    <property type="match status" value="1"/>
</dbReference>
<dbReference type="RefSeq" id="WP_338392670.1">
    <property type="nucleotide sequence ID" value="NZ_AP025314.1"/>
</dbReference>
<keyword evidence="3 6" id="KW-0378">Hydrolase</keyword>
<dbReference type="InterPro" id="IPR015500">
    <property type="entry name" value="Peptidase_S8_subtilisin-rel"/>
</dbReference>
<keyword evidence="7" id="KW-0732">Signal</keyword>
<dbReference type="NCBIfam" id="TIGR04183">
    <property type="entry name" value="Por_Secre_tail"/>
    <property type="match status" value="1"/>
</dbReference>
<evidence type="ECO:0000256" key="6">
    <source>
        <dbReference type="PROSITE-ProRule" id="PRU01240"/>
    </source>
</evidence>
<feature type="active site" description="Charge relay system" evidence="5 6">
    <location>
        <position position="186"/>
    </location>
</feature>
<dbReference type="SUPFAM" id="SSF52743">
    <property type="entry name" value="Subtilisin-like"/>
    <property type="match status" value="1"/>
</dbReference>
<sequence>MIRTLRILGLCLWLSIALNVATHGQWQTSIPTDNDRSMIKEAKPNMSPWSNILVRDLEIFKEESGQDMEPFFQQYALRKQSDNPTIANTFIGAFIYVDPTVASQSAVSDLGGEVRIISDTLWSVQISLERFPELSSLPGMEYIQADFHVLPRLDFARKASNVDQVQNGEGLSRNYTGEGVIVGVLDFGFDYTHPTFRDNRGNLRISRVWNMEDSKGTPPSGFNYGTELVGAEDILKAKFSSTGSSHGTHVAGIAAGSGMGLARYKGVGLASEIVLVQLGGSSTSVTDGVAYIFEYAEKAGKPAVINMSLGSEFGPRDGTSTTDRIFDQLSGAGKLLVGAAGNEGNKPMHIRKEFTQEDDKLNTLMFFEQTGANYGYGFSDIWGQPGQDLALAVKIFNESGDLLAHTPRIDLAVTNELDTVINIGTNQIEIEISGEQASKLNDKAHFVAWVVNFSPDLYISLELSATPGQVDLWNGGNGRGATFSNQVASGTSLPGFSAGDTDITIGEIGGTSNSIITVGAYSTKNGYFNLQGQWISRSFNTGPLAAFSSHGPTADGRLKPEISAPGNVVVSSVNSFDTSYGPDNSTVVANVREGEKTWYFAALQGTSMASPMTAGIMALWLQAKPDLSPEQAKTLMRMYPTQDMFTGMIPETGSNYWGWGKIDALRPLQVIESGIFTGGKILGTANDYQIIAYPNPSYGTVNIALESATEVSYSLITPEGKTIVSGASNGISTERKFSINLEHIAKGVYTLSVTTNQGTKNTRLILR</sequence>
<dbReference type="GO" id="GO:0006508">
    <property type="term" value="P:proteolysis"/>
    <property type="evidence" value="ECO:0007669"/>
    <property type="project" value="UniProtKB-KW"/>
</dbReference>
<dbReference type="Pfam" id="PF18962">
    <property type="entry name" value="Por_Secre_tail"/>
    <property type="match status" value="1"/>
</dbReference>
<evidence type="ECO:0000313" key="11">
    <source>
        <dbReference type="Proteomes" id="UP001348817"/>
    </source>
</evidence>
<dbReference type="PANTHER" id="PTHR43806:SF11">
    <property type="entry name" value="CEREVISIN-RELATED"/>
    <property type="match status" value="1"/>
</dbReference>
<reference evidence="10 11" key="1">
    <citation type="submission" date="2021-12" db="EMBL/GenBank/DDBJ databases">
        <title>Genome sequencing of bacteria with rrn-lacking chromosome and rrn-plasmid.</title>
        <authorList>
            <person name="Anda M."/>
            <person name="Iwasaki W."/>
        </authorList>
    </citation>
    <scope>NUCLEOTIDE SEQUENCE [LARGE SCALE GENOMIC DNA]</scope>
    <source>
        <strain evidence="10 11">DSM 100852</strain>
    </source>
</reference>
<feature type="domain" description="Peptidase S8/S53" evidence="8">
    <location>
        <begin position="479"/>
        <end position="637"/>
    </location>
</feature>
<name>A0AAU9DDA8_9BACT</name>
<evidence type="ECO:0000313" key="10">
    <source>
        <dbReference type="EMBL" id="BDD11156.1"/>
    </source>
</evidence>
<dbReference type="InterPro" id="IPR050131">
    <property type="entry name" value="Peptidase_S8_subtilisin-like"/>
</dbReference>
<evidence type="ECO:0008006" key="12">
    <source>
        <dbReference type="Google" id="ProtNLM"/>
    </source>
</evidence>
<accession>A0AAU9DDA8</accession>
<feature type="domain" description="Secretion system C-terminal sorting" evidence="9">
    <location>
        <begin position="693"/>
        <end position="765"/>
    </location>
</feature>
<dbReference type="InterPro" id="IPR026444">
    <property type="entry name" value="Secre_tail"/>
</dbReference>
<keyword evidence="2 6" id="KW-0645">Protease</keyword>
<dbReference type="AlphaFoldDB" id="A0AAU9DDA8"/>